<dbReference type="Gene3D" id="3.30.420.40">
    <property type="match status" value="2"/>
</dbReference>
<dbReference type="CDD" id="cd24032">
    <property type="entry name" value="ASKHA_NBD_TsaB"/>
    <property type="match status" value="1"/>
</dbReference>
<evidence type="ECO:0000313" key="2">
    <source>
        <dbReference type="EMBL" id="KUG25509.1"/>
    </source>
</evidence>
<sequence length="217" mass="24112">MDDIFPILALETSDELCSVAVLLSENSFSEINVKGKHIHSEKLIPMIEDILKTNNLQVSQIKSIAVSEGPGSFTGLRIGMAAVKGIVVSTNIPVMPVPTFSAVAFKISTFMLNGQNFVIAKKASRDEVYFARYLFSENKLKDVVPLCLIKISEISSKVEKNDLVFSNIIHQSNSEDITPSALDIGRWAYKFGKDLVTSNYDLLEPKYFKEFKVRSIA</sequence>
<dbReference type="InterPro" id="IPR022496">
    <property type="entry name" value="T6A_TsaB"/>
</dbReference>
<dbReference type="PANTHER" id="PTHR11735">
    <property type="entry name" value="TRNA N6-ADENOSINE THREONYLCARBAMOYLTRANSFERASE"/>
    <property type="match status" value="1"/>
</dbReference>
<dbReference type="AlphaFoldDB" id="A0A0W8FX70"/>
<reference evidence="2" key="1">
    <citation type="journal article" date="2015" name="Proc. Natl. Acad. Sci. U.S.A.">
        <title>Networks of energetic and metabolic interactions define dynamics in microbial communities.</title>
        <authorList>
            <person name="Embree M."/>
            <person name="Liu J.K."/>
            <person name="Al-Bassam M.M."/>
            <person name="Zengler K."/>
        </authorList>
    </citation>
    <scope>NUCLEOTIDE SEQUENCE</scope>
</reference>
<accession>A0A0W8FX70</accession>
<evidence type="ECO:0000259" key="1">
    <source>
        <dbReference type="Pfam" id="PF00814"/>
    </source>
</evidence>
<gene>
    <name evidence="2" type="ORF">ASZ90_004671</name>
</gene>
<proteinExistence type="predicted"/>
<dbReference type="GO" id="GO:0002949">
    <property type="term" value="P:tRNA threonylcarbamoyladenosine modification"/>
    <property type="evidence" value="ECO:0007669"/>
    <property type="project" value="InterPro"/>
</dbReference>
<protein>
    <recommendedName>
        <fullName evidence="1">Gcp-like domain-containing protein</fullName>
    </recommendedName>
</protein>
<dbReference type="InterPro" id="IPR000905">
    <property type="entry name" value="Gcp-like_dom"/>
</dbReference>
<comment type="caution">
    <text evidence="2">The sequence shown here is derived from an EMBL/GenBank/DDBJ whole genome shotgun (WGS) entry which is preliminary data.</text>
</comment>
<dbReference type="Pfam" id="PF00814">
    <property type="entry name" value="TsaD"/>
    <property type="match status" value="1"/>
</dbReference>
<dbReference type="InterPro" id="IPR043129">
    <property type="entry name" value="ATPase_NBD"/>
</dbReference>
<organism evidence="2">
    <name type="scientific">hydrocarbon metagenome</name>
    <dbReference type="NCBI Taxonomy" id="938273"/>
    <lineage>
        <taxon>unclassified sequences</taxon>
        <taxon>metagenomes</taxon>
        <taxon>ecological metagenomes</taxon>
    </lineage>
</organism>
<dbReference type="SUPFAM" id="SSF53067">
    <property type="entry name" value="Actin-like ATPase domain"/>
    <property type="match status" value="1"/>
</dbReference>
<dbReference type="GO" id="GO:0005829">
    <property type="term" value="C:cytosol"/>
    <property type="evidence" value="ECO:0007669"/>
    <property type="project" value="TreeGrafter"/>
</dbReference>
<feature type="domain" description="Gcp-like" evidence="1">
    <location>
        <begin position="39"/>
        <end position="155"/>
    </location>
</feature>
<name>A0A0W8FX70_9ZZZZ</name>
<dbReference type="PANTHER" id="PTHR11735:SF11">
    <property type="entry name" value="TRNA THREONYLCARBAMOYLADENOSINE BIOSYNTHESIS PROTEIN TSAB"/>
    <property type="match status" value="1"/>
</dbReference>
<dbReference type="EMBL" id="LNQE01000670">
    <property type="protein sequence ID" value="KUG25509.1"/>
    <property type="molecule type" value="Genomic_DNA"/>
</dbReference>
<dbReference type="NCBIfam" id="TIGR03725">
    <property type="entry name" value="T6A_YeaZ"/>
    <property type="match status" value="1"/>
</dbReference>